<gene>
    <name evidence="1" type="ORF">CEURO_LOCUS11753</name>
</gene>
<evidence type="ECO:0000313" key="2">
    <source>
        <dbReference type="Proteomes" id="UP001152484"/>
    </source>
</evidence>
<protein>
    <submittedName>
        <fullName evidence="1">Uncharacterized protein</fullName>
    </submittedName>
</protein>
<dbReference type="AlphaFoldDB" id="A0A9P0Z9J6"/>
<organism evidence="1 2">
    <name type="scientific">Cuscuta europaea</name>
    <name type="common">European dodder</name>
    <dbReference type="NCBI Taxonomy" id="41803"/>
    <lineage>
        <taxon>Eukaryota</taxon>
        <taxon>Viridiplantae</taxon>
        <taxon>Streptophyta</taxon>
        <taxon>Embryophyta</taxon>
        <taxon>Tracheophyta</taxon>
        <taxon>Spermatophyta</taxon>
        <taxon>Magnoliopsida</taxon>
        <taxon>eudicotyledons</taxon>
        <taxon>Gunneridae</taxon>
        <taxon>Pentapetalae</taxon>
        <taxon>asterids</taxon>
        <taxon>lamiids</taxon>
        <taxon>Solanales</taxon>
        <taxon>Convolvulaceae</taxon>
        <taxon>Cuscuteae</taxon>
        <taxon>Cuscuta</taxon>
        <taxon>Cuscuta subgen. Cuscuta</taxon>
    </lineage>
</organism>
<comment type="caution">
    <text evidence="1">The sequence shown here is derived from an EMBL/GenBank/DDBJ whole genome shotgun (WGS) entry which is preliminary data.</text>
</comment>
<evidence type="ECO:0000313" key="1">
    <source>
        <dbReference type="EMBL" id="CAH9091894.1"/>
    </source>
</evidence>
<dbReference type="EMBL" id="CAMAPE010000027">
    <property type="protein sequence ID" value="CAH9091894.1"/>
    <property type="molecule type" value="Genomic_DNA"/>
</dbReference>
<dbReference type="Proteomes" id="UP001152484">
    <property type="component" value="Unassembled WGS sequence"/>
</dbReference>
<reference evidence="1" key="1">
    <citation type="submission" date="2022-07" db="EMBL/GenBank/DDBJ databases">
        <authorList>
            <person name="Macas J."/>
            <person name="Novak P."/>
            <person name="Neumann P."/>
        </authorList>
    </citation>
    <scope>NUCLEOTIDE SEQUENCE</scope>
</reference>
<sequence>MSAAGISIEREDGEDFLFLSVSGVLRKPNLFIIGGTNVLGGVQLSNLKHISCRIWHHFFDQHLRSGSKVTFNLVTFFIALFWLTQSVALSKTIRHVDEGTSDENEGDDTM</sequence>
<accession>A0A9P0Z9J6</accession>
<keyword evidence="2" id="KW-1185">Reference proteome</keyword>
<name>A0A9P0Z9J6_CUSEU</name>
<proteinExistence type="predicted"/>